<feature type="signal peptide" evidence="1">
    <location>
        <begin position="1"/>
        <end position="17"/>
    </location>
</feature>
<name>A0A0M3KAR1_ANISI</name>
<dbReference type="AlphaFoldDB" id="A0A0M3KAR1"/>
<keyword evidence="3" id="KW-1185">Reference proteome</keyword>
<evidence type="ECO:0000313" key="4">
    <source>
        <dbReference type="WBParaSite" id="ASIM_0001805701-mRNA-1"/>
    </source>
</evidence>
<reference evidence="2 3" key="2">
    <citation type="submission" date="2018-11" db="EMBL/GenBank/DDBJ databases">
        <authorList>
            <consortium name="Pathogen Informatics"/>
        </authorList>
    </citation>
    <scope>NUCLEOTIDE SEQUENCE [LARGE SCALE GENOMIC DNA]</scope>
</reference>
<proteinExistence type="predicted"/>
<keyword evidence="1" id="KW-0732">Signal</keyword>
<accession>A0A0M3KAR1</accession>
<dbReference type="WBParaSite" id="ASIM_0001805701-mRNA-1">
    <property type="protein sequence ID" value="ASIM_0001805701-mRNA-1"/>
    <property type="gene ID" value="ASIM_0001805701"/>
</dbReference>
<protein>
    <submittedName>
        <fullName evidence="4">Secreted protein</fullName>
    </submittedName>
</protein>
<feature type="chain" id="PRO_5043121398" evidence="1">
    <location>
        <begin position="18"/>
        <end position="70"/>
    </location>
</feature>
<evidence type="ECO:0000313" key="3">
    <source>
        <dbReference type="Proteomes" id="UP000267096"/>
    </source>
</evidence>
<evidence type="ECO:0000256" key="1">
    <source>
        <dbReference type="SAM" id="SignalP"/>
    </source>
</evidence>
<sequence>MFLQVLILLLLAHSLNADRRSPNAILGGTVIGCVTRFGMQKCAEIVSRCDWRFRGKNDSLGKARCIKRGT</sequence>
<reference evidence="4" key="1">
    <citation type="submission" date="2017-02" db="UniProtKB">
        <authorList>
            <consortium name="WormBaseParasite"/>
        </authorList>
    </citation>
    <scope>IDENTIFICATION</scope>
</reference>
<organism evidence="4">
    <name type="scientific">Anisakis simplex</name>
    <name type="common">Herring worm</name>
    <dbReference type="NCBI Taxonomy" id="6269"/>
    <lineage>
        <taxon>Eukaryota</taxon>
        <taxon>Metazoa</taxon>
        <taxon>Ecdysozoa</taxon>
        <taxon>Nematoda</taxon>
        <taxon>Chromadorea</taxon>
        <taxon>Rhabditida</taxon>
        <taxon>Spirurina</taxon>
        <taxon>Ascaridomorpha</taxon>
        <taxon>Ascaridoidea</taxon>
        <taxon>Anisakidae</taxon>
        <taxon>Anisakis</taxon>
        <taxon>Anisakis simplex complex</taxon>
    </lineage>
</organism>
<dbReference type="Proteomes" id="UP000267096">
    <property type="component" value="Unassembled WGS sequence"/>
</dbReference>
<evidence type="ECO:0000313" key="2">
    <source>
        <dbReference type="EMBL" id="VDK60458.1"/>
    </source>
</evidence>
<dbReference type="EMBL" id="UYRR01034153">
    <property type="protein sequence ID" value="VDK60458.1"/>
    <property type="molecule type" value="Genomic_DNA"/>
</dbReference>
<gene>
    <name evidence="2" type="ORF">ASIM_LOCUS17459</name>
</gene>